<organism evidence="1 2">
    <name type="scientific">Rubritalea tangerina</name>
    <dbReference type="NCBI Taxonomy" id="430798"/>
    <lineage>
        <taxon>Bacteria</taxon>
        <taxon>Pseudomonadati</taxon>
        <taxon>Verrucomicrobiota</taxon>
        <taxon>Verrucomicrobiia</taxon>
        <taxon>Verrucomicrobiales</taxon>
        <taxon>Rubritaleaceae</taxon>
        <taxon>Rubritalea</taxon>
    </lineage>
</organism>
<evidence type="ECO:0000313" key="2">
    <source>
        <dbReference type="Proteomes" id="UP001597389"/>
    </source>
</evidence>
<gene>
    <name evidence="1" type="ORF">ACFSW8_06160</name>
</gene>
<evidence type="ECO:0000313" key="1">
    <source>
        <dbReference type="EMBL" id="MFD2158475.1"/>
    </source>
</evidence>
<name>A0ABW4Z908_9BACT</name>
<evidence type="ECO:0008006" key="3">
    <source>
        <dbReference type="Google" id="ProtNLM"/>
    </source>
</evidence>
<comment type="caution">
    <text evidence="1">The sequence shown here is derived from an EMBL/GenBank/DDBJ whole genome shotgun (WGS) entry which is preliminary data.</text>
</comment>
<dbReference type="Proteomes" id="UP001597389">
    <property type="component" value="Unassembled WGS sequence"/>
</dbReference>
<keyword evidence="2" id="KW-1185">Reference proteome</keyword>
<dbReference type="PROSITE" id="PS51257">
    <property type="entry name" value="PROKAR_LIPOPROTEIN"/>
    <property type="match status" value="1"/>
</dbReference>
<proteinExistence type="predicted"/>
<reference evidence="2" key="1">
    <citation type="journal article" date="2019" name="Int. J. Syst. Evol. Microbiol.">
        <title>The Global Catalogue of Microorganisms (GCM) 10K type strain sequencing project: providing services to taxonomists for standard genome sequencing and annotation.</title>
        <authorList>
            <consortium name="The Broad Institute Genomics Platform"/>
            <consortium name="The Broad Institute Genome Sequencing Center for Infectious Disease"/>
            <person name="Wu L."/>
            <person name="Ma J."/>
        </authorList>
    </citation>
    <scope>NUCLEOTIDE SEQUENCE [LARGE SCALE GENOMIC DNA]</scope>
    <source>
        <strain evidence="2">CCUG 57942</strain>
    </source>
</reference>
<dbReference type="RefSeq" id="WP_377177735.1">
    <property type="nucleotide sequence ID" value="NZ_JBHUJB010000025.1"/>
</dbReference>
<sequence length="135" mass="14857">MQKFVRVGVMVLGSMLFFSCSGKKSTPELADMMTAELEGLPGVIRSVEEKSDAERASKEIRAMSQAIGVLIPEVPEGEKLTLEQRVIVEKKIRAVQDEVAYLLQRLSDRPEVLIQLSEPLQELGNVLEAASAAMK</sequence>
<accession>A0ABW4Z908</accession>
<dbReference type="EMBL" id="JBHUJB010000025">
    <property type="protein sequence ID" value="MFD2158475.1"/>
    <property type="molecule type" value="Genomic_DNA"/>
</dbReference>
<protein>
    <recommendedName>
        <fullName evidence="3">Lipoprotein</fullName>
    </recommendedName>
</protein>